<dbReference type="PANTHER" id="PTHR43918:SF4">
    <property type="entry name" value="CARBOXYLIC ESTER HYDROLASE"/>
    <property type="match status" value="1"/>
</dbReference>
<evidence type="ECO:0000256" key="8">
    <source>
        <dbReference type="RuleBase" id="RU361235"/>
    </source>
</evidence>
<feature type="transmembrane region" description="Helical" evidence="9">
    <location>
        <begin position="65"/>
        <end position="89"/>
    </location>
</feature>
<sequence>MITHRKFDIQTFRNDIALVRLAQPLDLEGANANLETVCLPEPGMNFSEARCMATGWGETQFRRALGVLIATMLPTVFALSLLCCLALAAEHSAKASTSQGPLSGNIVNFDGKSVEEYLGIPYAVPPVGNLRFRKPVPLQSWNGTYDATKAKHSCHQNLYPVIFIIPTDLSEDCLYLNVWTPRKDGALKPVVVWIHGGAFKFGSSHERWYNGVALAALNDVVVVTLNYRLGIFGFLNAGNDEAPGNMGLWDQNAALKWIQRNIKAFGGDPRLVTLFGESAGSMSVHAHMLSPHSKGLFRRGFMMSGTLALNFPVESPSVNAERGKKVAQMLGCAAGPQDDLSTVLQCLRTKDAVELHKASEEAAQNKICTFFPTSESEFLPVLPSRASPKKDYEPLDTLISVTADEGAFAAIFQPDQRLLEQDLSQLDEAAVRKSYETLANIWSLGKAIPIGKAYIEKAAPHGKQAIRKALIDFSGDIYFRCQTMAFSEKHSEGGGKLYGFVFSYRSEKYEFPEFFGVPHTSDIPYYMGAPFLDVEKYTDKDRVMSRKAMDMLVSFARTG</sequence>
<evidence type="ECO:0000313" key="11">
    <source>
        <dbReference type="EMBL" id="KAK8760266.1"/>
    </source>
</evidence>
<comment type="caution">
    <text evidence="11">The sequence shown here is derived from an EMBL/GenBank/DDBJ whole genome shotgun (WGS) entry which is preliminary data.</text>
</comment>
<evidence type="ECO:0000259" key="10">
    <source>
        <dbReference type="PROSITE" id="PS50240"/>
    </source>
</evidence>
<dbReference type="FunFam" id="3.40.50.1820:FF:000029">
    <property type="entry name" value="Acetylcholinesterase"/>
    <property type="match status" value="1"/>
</dbReference>
<evidence type="ECO:0000256" key="9">
    <source>
        <dbReference type="SAM" id="Phobius"/>
    </source>
</evidence>
<keyword evidence="12" id="KW-1185">Reference proteome</keyword>
<evidence type="ECO:0000256" key="2">
    <source>
        <dbReference type="ARBA" id="ARBA00022487"/>
    </source>
</evidence>
<keyword evidence="9" id="KW-0472">Membrane</keyword>
<dbReference type="EMBL" id="JARKHS020032338">
    <property type="protein sequence ID" value="KAK8760266.1"/>
    <property type="molecule type" value="Genomic_DNA"/>
</dbReference>
<name>A0AAQ4DCS6_AMBAM</name>
<dbReference type="InterPro" id="IPR001254">
    <property type="entry name" value="Trypsin_dom"/>
</dbReference>
<dbReference type="InterPro" id="IPR019826">
    <property type="entry name" value="Carboxylesterase_B_AS"/>
</dbReference>
<dbReference type="GO" id="GO:0005886">
    <property type="term" value="C:plasma membrane"/>
    <property type="evidence" value="ECO:0007669"/>
    <property type="project" value="TreeGrafter"/>
</dbReference>
<dbReference type="GO" id="GO:0005615">
    <property type="term" value="C:extracellular space"/>
    <property type="evidence" value="ECO:0007669"/>
    <property type="project" value="TreeGrafter"/>
</dbReference>
<dbReference type="AlphaFoldDB" id="A0AAQ4DCS6"/>
<keyword evidence="9" id="KW-1133">Transmembrane helix</keyword>
<dbReference type="InterPro" id="IPR050654">
    <property type="entry name" value="AChE-related_enzymes"/>
</dbReference>
<dbReference type="InterPro" id="IPR002018">
    <property type="entry name" value="CarbesteraseB"/>
</dbReference>
<dbReference type="SUPFAM" id="SSF53474">
    <property type="entry name" value="alpha/beta-Hydrolases"/>
    <property type="match status" value="1"/>
</dbReference>
<dbReference type="PROSITE" id="PS50240">
    <property type="entry name" value="TRYPSIN_DOM"/>
    <property type="match status" value="1"/>
</dbReference>
<dbReference type="PROSITE" id="PS00941">
    <property type="entry name" value="CARBOXYLESTERASE_B_2"/>
    <property type="match status" value="1"/>
</dbReference>
<dbReference type="InterPro" id="IPR029058">
    <property type="entry name" value="AB_hydrolase_fold"/>
</dbReference>
<dbReference type="Gene3D" id="2.40.10.10">
    <property type="entry name" value="Trypsin-like serine proteases"/>
    <property type="match status" value="1"/>
</dbReference>
<comment type="similarity">
    <text evidence="1 8">Belongs to the type-B carboxylesterase/lipase family.</text>
</comment>
<keyword evidence="2" id="KW-0719">Serine esterase</keyword>
<dbReference type="Pfam" id="PF00089">
    <property type="entry name" value="Trypsin"/>
    <property type="match status" value="1"/>
</dbReference>
<dbReference type="InterPro" id="IPR019819">
    <property type="entry name" value="Carboxylesterase_B_CS"/>
</dbReference>
<dbReference type="InterPro" id="IPR043504">
    <property type="entry name" value="Peptidase_S1_PA_chymotrypsin"/>
</dbReference>
<keyword evidence="9" id="KW-0812">Transmembrane</keyword>
<dbReference type="SUPFAM" id="SSF50494">
    <property type="entry name" value="Trypsin-like serine proteases"/>
    <property type="match status" value="1"/>
</dbReference>
<evidence type="ECO:0000256" key="6">
    <source>
        <dbReference type="ARBA" id="ARBA00023180"/>
    </source>
</evidence>
<accession>A0AAQ4DCS6</accession>
<evidence type="ECO:0000256" key="3">
    <source>
        <dbReference type="ARBA" id="ARBA00022801"/>
    </source>
</evidence>
<evidence type="ECO:0000256" key="1">
    <source>
        <dbReference type="ARBA" id="ARBA00005964"/>
    </source>
</evidence>
<dbReference type="Gene3D" id="3.40.50.1820">
    <property type="entry name" value="alpha/beta hydrolase"/>
    <property type="match status" value="1"/>
</dbReference>
<protein>
    <recommendedName>
        <fullName evidence="8">Carboxylic ester hydrolase</fullName>
        <ecNumber evidence="8">3.1.1.-</ecNumber>
    </recommendedName>
</protein>
<dbReference type="Proteomes" id="UP001321473">
    <property type="component" value="Unassembled WGS sequence"/>
</dbReference>
<feature type="domain" description="Peptidase S1" evidence="10">
    <location>
        <begin position="1"/>
        <end position="199"/>
    </location>
</feature>
<keyword evidence="3 8" id="KW-0378">Hydrolase</keyword>
<reference evidence="11 12" key="1">
    <citation type="journal article" date="2023" name="Arcadia Sci">
        <title>De novo assembly of a long-read Amblyomma americanum tick genome.</title>
        <authorList>
            <person name="Chou S."/>
            <person name="Poskanzer K.E."/>
            <person name="Rollins M."/>
            <person name="Thuy-Boun P.S."/>
        </authorList>
    </citation>
    <scope>NUCLEOTIDE SEQUENCE [LARGE SCALE GENOMIC DNA]</scope>
    <source>
        <strain evidence="11">F_SG_1</strain>
        <tissue evidence="11">Salivary glands</tissue>
    </source>
</reference>
<evidence type="ECO:0000256" key="7">
    <source>
        <dbReference type="ARBA" id="ARBA00048484"/>
    </source>
</evidence>
<dbReference type="GO" id="GO:0006508">
    <property type="term" value="P:proteolysis"/>
    <property type="evidence" value="ECO:0007669"/>
    <property type="project" value="InterPro"/>
</dbReference>
<gene>
    <name evidence="11" type="ORF">V5799_028467</name>
</gene>
<dbReference type="EC" id="3.1.1.-" evidence="8"/>
<keyword evidence="4" id="KW-0531">Neurotransmitter degradation</keyword>
<dbReference type="PANTHER" id="PTHR43918">
    <property type="entry name" value="ACETYLCHOLINESTERASE"/>
    <property type="match status" value="1"/>
</dbReference>
<dbReference type="GO" id="GO:0003990">
    <property type="term" value="F:acetylcholinesterase activity"/>
    <property type="evidence" value="ECO:0007669"/>
    <property type="project" value="UniProtKB-EC"/>
</dbReference>
<dbReference type="Pfam" id="PF00135">
    <property type="entry name" value="COesterase"/>
    <property type="match status" value="1"/>
</dbReference>
<dbReference type="InterPro" id="IPR009003">
    <property type="entry name" value="Peptidase_S1_PA"/>
</dbReference>
<organism evidence="11 12">
    <name type="scientific">Amblyomma americanum</name>
    <name type="common">Lone star tick</name>
    <dbReference type="NCBI Taxonomy" id="6943"/>
    <lineage>
        <taxon>Eukaryota</taxon>
        <taxon>Metazoa</taxon>
        <taxon>Ecdysozoa</taxon>
        <taxon>Arthropoda</taxon>
        <taxon>Chelicerata</taxon>
        <taxon>Arachnida</taxon>
        <taxon>Acari</taxon>
        <taxon>Parasitiformes</taxon>
        <taxon>Ixodida</taxon>
        <taxon>Ixodoidea</taxon>
        <taxon>Ixodidae</taxon>
        <taxon>Amblyomminae</taxon>
        <taxon>Amblyomma</taxon>
    </lineage>
</organism>
<evidence type="ECO:0000313" key="12">
    <source>
        <dbReference type="Proteomes" id="UP001321473"/>
    </source>
</evidence>
<proteinExistence type="inferred from homology"/>
<dbReference type="GO" id="GO:0006581">
    <property type="term" value="P:acetylcholine catabolic process"/>
    <property type="evidence" value="ECO:0007669"/>
    <property type="project" value="TreeGrafter"/>
</dbReference>
<keyword evidence="6" id="KW-0325">Glycoprotein</keyword>
<dbReference type="PROSITE" id="PS00122">
    <property type="entry name" value="CARBOXYLESTERASE_B_1"/>
    <property type="match status" value="1"/>
</dbReference>
<evidence type="ECO:0000256" key="4">
    <source>
        <dbReference type="ARBA" id="ARBA00022867"/>
    </source>
</evidence>
<evidence type="ECO:0000256" key="5">
    <source>
        <dbReference type="ARBA" id="ARBA00023157"/>
    </source>
</evidence>
<dbReference type="GO" id="GO:0004252">
    <property type="term" value="F:serine-type endopeptidase activity"/>
    <property type="evidence" value="ECO:0007669"/>
    <property type="project" value="InterPro"/>
</dbReference>
<dbReference type="GO" id="GO:0019695">
    <property type="term" value="P:choline metabolic process"/>
    <property type="evidence" value="ECO:0007669"/>
    <property type="project" value="TreeGrafter"/>
</dbReference>
<keyword evidence="5" id="KW-1015">Disulfide bond</keyword>
<comment type="catalytic activity">
    <reaction evidence="7">
        <text>acetylcholine + H2O = choline + acetate + H(+)</text>
        <dbReference type="Rhea" id="RHEA:17561"/>
        <dbReference type="ChEBI" id="CHEBI:15354"/>
        <dbReference type="ChEBI" id="CHEBI:15355"/>
        <dbReference type="ChEBI" id="CHEBI:15377"/>
        <dbReference type="ChEBI" id="CHEBI:15378"/>
        <dbReference type="ChEBI" id="CHEBI:30089"/>
        <dbReference type="EC" id="3.1.1.7"/>
    </reaction>
</comment>